<feature type="transmembrane region" description="Helical" evidence="9">
    <location>
        <begin position="12"/>
        <end position="34"/>
    </location>
</feature>
<evidence type="ECO:0000256" key="6">
    <source>
        <dbReference type="ARBA" id="ARBA00022989"/>
    </source>
</evidence>
<dbReference type="InterPro" id="IPR050790">
    <property type="entry name" value="ExbB/TolQ_transport"/>
</dbReference>
<dbReference type="OrthoDB" id="9805133at2"/>
<dbReference type="RefSeq" id="WP_104763602.1">
    <property type="nucleotide sequence ID" value="NZ_FZPM01000026.1"/>
</dbReference>
<name>A0A3D8J2T2_9HELI</name>
<comment type="subcellular location">
    <subcellularLocation>
        <location evidence="1">Cell inner membrane</location>
        <topology evidence="1">Multi-pass membrane protein</topology>
    </subcellularLocation>
    <subcellularLocation>
        <location evidence="8">Membrane</location>
        <topology evidence="8">Multi-pass membrane protein</topology>
    </subcellularLocation>
</comment>
<sequence>MEMFIRFFQTSGVITLIVIAWLSLYVIVTLWIFIYKWFIIRGMQDRESYSLDLLLSKDISIPQSAVFSRANGHKILSREMLHVWKSQILKNASEGLTFLSIVSSTAPFIGLFGTVVEILDAFAHLGSAGQATFEMIAPIISKALVATAWGILCAIPAYSFYMILRRKISLLGICLQSQIDIAISAAEEEVAQNRIIKKNDSSKINLNKNEVWGGKTYG</sequence>
<evidence type="ECO:0000256" key="2">
    <source>
        <dbReference type="ARBA" id="ARBA00022448"/>
    </source>
</evidence>
<accession>A0A3D8J2T2</accession>
<dbReference type="InterPro" id="IPR002898">
    <property type="entry name" value="MotA_ExbB_proton_chnl"/>
</dbReference>
<reference evidence="11 12" key="1">
    <citation type="submission" date="2018-04" db="EMBL/GenBank/DDBJ databases">
        <title>Novel Campyloabacter and Helicobacter Species and Strains.</title>
        <authorList>
            <person name="Mannion A.J."/>
            <person name="Shen Z."/>
            <person name="Fox J.G."/>
        </authorList>
    </citation>
    <scope>NUCLEOTIDE SEQUENCE [LARGE SCALE GENOMIC DNA]</scope>
    <source>
        <strain evidence="11 12">MIT 97-5075</strain>
    </source>
</reference>
<dbReference type="Proteomes" id="UP000256424">
    <property type="component" value="Unassembled WGS sequence"/>
</dbReference>
<keyword evidence="6 9" id="KW-1133">Transmembrane helix</keyword>
<dbReference type="PANTHER" id="PTHR30625">
    <property type="entry name" value="PROTEIN TOLQ"/>
    <property type="match status" value="1"/>
</dbReference>
<evidence type="ECO:0000256" key="4">
    <source>
        <dbReference type="ARBA" id="ARBA00022692"/>
    </source>
</evidence>
<keyword evidence="12" id="KW-1185">Reference proteome</keyword>
<evidence type="ECO:0000256" key="9">
    <source>
        <dbReference type="SAM" id="Phobius"/>
    </source>
</evidence>
<evidence type="ECO:0000259" key="10">
    <source>
        <dbReference type="Pfam" id="PF01618"/>
    </source>
</evidence>
<feature type="transmembrane region" description="Helical" evidence="9">
    <location>
        <begin position="139"/>
        <end position="161"/>
    </location>
</feature>
<evidence type="ECO:0000313" key="11">
    <source>
        <dbReference type="EMBL" id="RDU71071.1"/>
    </source>
</evidence>
<keyword evidence="5 8" id="KW-0653">Protein transport</keyword>
<comment type="similarity">
    <text evidence="8">Belongs to the exbB/tolQ family.</text>
</comment>
<evidence type="ECO:0000256" key="3">
    <source>
        <dbReference type="ARBA" id="ARBA00022475"/>
    </source>
</evidence>
<gene>
    <name evidence="11" type="ORF">CQA66_07185</name>
</gene>
<keyword evidence="3" id="KW-1003">Cell membrane</keyword>
<keyword evidence="4 9" id="KW-0812">Transmembrane</keyword>
<evidence type="ECO:0000313" key="12">
    <source>
        <dbReference type="Proteomes" id="UP000256424"/>
    </source>
</evidence>
<dbReference type="Pfam" id="PF01618">
    <property type="entry name" value="MotA_ExbB"/>
    <property type="match status" value="1"/>
</dbReference>
<dbReference type="GO" id="GO:0005886">
    <property type="term" value="C:plasma membrane"/>
    <property type="evidence" value="ECO:0007669"/>
    <property type="project" value="UniProtKB-SubCell"/>
</dbReference>
<dbReference type="EMBL" id="NXLW01000014">
    <property type="protein sequence ID" value="RDU71071.1"/>
    <property type="molecule type" value="Genomic_DNA"/>
</dbReference>
<dbReference type="AlphaFoldDB" id="A0A3D8J2T2"/>
<organism evidence="11 12">
    <name type="scientific">Helicobacter aurati</name>
    <dbReference type="NCBI Taxonomy" id="137778"/>
    <lineage>
        <taxon>Bacteria</taxon>
        <taxon>Pseudomonadati</taxon>
        <taxon>Campylobacterota</taxon>
        <taxon>Epsilonproteobacteria</taxon>
        <taxon>Campylobacterales</taxon>
        <taxon>Helicobacteraceae</taxon>
        <taxon>Helicobacter</taxon>
    </lineage>
</organism>
<evidence type="ECO:0000256" key="1">
    <source>
        <dbReference type="ARBA" id="ARBA00004429"/>
    </source>
</evidence>
<evidence type="ECO:0000256" key="8">
    <source>
        <dbReference type="RuleBase" id="RU004057"/>
    </source>
</evidence>
<evidence type="ECO:0000256" key="5">
    <source>
        <dbReference type="ARBA" id="ARBA00022927"/>
    </source>
</evidence>
<comment type="caution">
    <text evidence="11">The sequence shown here is derived from an EMBL/GenBank/DDBJ whole genome shotgun (WGS) entry which is preliminary data.</text>
</comment>
<evidence type="ECO:0000256" key="7">
    <source>
        <dbReference type="ARBA" id="ARBA00023136"/>
    </source>
</evidence>
<feature type="domain" description="MotA/TolQ/ExbB proton channel" evidence="10">
    <location>
        <begin position="77"/>
        <end position="169"/>
    </location>
</feature>
<protein>
    <submittedName>
        <fullName evidence="11">MotA/TolQ/ExbB proton channel family protein</fullName>
    </submittedName>
</protein>
<keyword evidence="7 9" id="KW-0472">Membrane</keyword>
<dbReference type="GO" id="GO:0017038">
    <property type="term" value="P:protein import"/>
    <property type="evidence" value="ECO:0007669"/>
    <property type="project" value="TreeGrafter"/>
</dbReference>
<dbReference type="PANTHER" id="PTHR30625:SF15">
    <property type="entry name" value="BIOPOLYMER TRANSPORT PROTEIN EXBB"/>
    <property type="match status" value="1"/>
</dbReference>
<keyword evidence="2 8" id="KW-0813">Transport</keyword>
<feature type="transmembrane region" description="Helical" evidence="9">
    <location>
        <begin position="95"/>
        <end position="119"/>
    </location>
</feature>
<proteinExistence type="inferred from homology"/>